<dbReference type="AlphaFoldDB" id="A0AAV8WD64"/>
<feature type="chain" id="PRO_5043429177" description="Chitin-binding type-4 domain-containing protein" evidence="1">
    <location>
        <begin position="20"/>
        <end position="208"/>
    </location>
</feature>
<sequence>MYQKLVFVFVGLLVNEAVGHGMMLEPASRRSLWRFNVRALKDYDDNSNFCGGAYVQHQQNSGKCGVCGDAYSDPHPQDNENTGKFGAGYVVAKYEAGSVINVTIKLTANHVGAFTYSLCKLEDPSSPEPGEDCFMPLSLADGSSQYNVSKTEFDIVNQVRLPEEPCERCVIRWHYTAGNNWGVCDDGTSGLGCGPQETFRNCADISIL</sequence>
<proteinExistence type="predicted"/>
<keyword evidence="1" id="KW-0732">Signal</keyword>
<dbReference type="EMBL" id="JANEYG010000003">
    <property type="protein sequence ID" value="KAJ8924201.1"/>
    <property type="molecule type" value="Genomic_DNA"/>
</dbReference>
<dbReference type="InterPro" id="IPR004302">
    <property type="entry name" value="Cellulose/chitin-bd_N"/>
</dbReference>
<evidence type="ECO:0000259" key="2">
    <source>
        <dbReference type="Pfam" id="PF03067"/>
    </source>
</evidence>
<organism evidence="3 4">
    <name type="scientific">Exocentrus adspersus</name>
    <dbReference type="NCBI Taxonomy" id="1586481"/>
    <lineage>
        <taxon>Eukaryota</taxon>
        <taxon>Metazoa</taxon>
        <taxon>Ecdysozoa</taxon>
        <taxon>Arthropoda</taxon>
        <taxon>Hexapoda</taxon>
        <taxon>Insecta</taxon>
        <taxon>Pterygota</taxon>
        <taxon>Neoptera</taxon>
        <taxon>Endopterygota</taxon>
        <taxon>Coleoptera</taxon>
        <taxon>Polyphaga</taxon>
        <taxon>Cucujiformia</taxon>
        <taxon>Chrysomeloidea</taxon>
        <taxon>Cerambycidae</taxon>
        <taxon>Lamiinae</taxon>
        <taxon>Acanthocinini</taxon>
        <taxon>Exocentrus</taxon>
    </lineage>
</organism>
<name>A0AAV8WD64_9CUCU</name>
<evidence type="ECO:0000313" key="4">
    <source>
        <dbReference type="Proteomes" id="UP001159042"/>
    </source>
</evidence>
<keyword evidence="4" id="KW-1185">Reference proteome</keyword>
<reference evidence="3 4" key="1">
    <citation type="journal article" date="2023" name="Insect Mol. Biol.">
        <title>Genome sequencing provides insights into the evolution of gene families encoding plant cell wall-degrading enzymes in longhorned beetles.</title>
        <authorList>
            <person name="Shin N.R."/>
            <person name="Okamura Y."/>
            <person name="Kirsch R."/>
            <person name="Pauchet Y."/>
        </authorList>
    </citation>
    <scope>NUCLEOTIDE SEQUENCE [LARGE SCALE GENOMIC DNA]</scope>
    <source>
        <strain evidence="3">EAD_L_NR</strain>
    </source>
</reference>
<dbReference type="Proteomes" id="UP001159042">
    <property type="component" value="Unassembled WGS sequence"/>
</dbReference>
<evidence type="ECO:0000313" key="3">
    <source>
        <dbReference type="EMBL" id="KAJ8924201.1"/>
    </source>
</evidence>
<feature type="domain" description="Chitin-binding type-4" evidence="2">
    <location>
        <begin position="20"/>
        <end position="205"/>
    </location>
</feature>
<protein>
    <recommendedName>
        <fullName evidence="2">Chitin-binding type-4 domain-containing protein</fullName>
    </recommendedName>
</protein>
<accession>A0AAV8WD64</accession>
<evidence type="ECO:0000256" key="1">
    <source>
        <dbReference type="SAM" id="SignalP"/>
    </source>
</evidence>
<gene>
    <name evidence="3" type="ORF">NQ315_006992</name>
</gene>
<comment type="caution">
    <text evidence="3">The sequence shown here is derived from an EMBL/GenBank/DDBJ whole genome shotgun (WGS) entry which is preliminary data.</text>
</comment>
<dbReference type="Pfam" id="PF03067">
    <property type="entry name" value="LPMO_10"/>
    <property type="match status" value="1"/>
</dbReference>
<feature type="signal peptide" evidence="1">
    <location>
        <begin position="1"/>
        <end position="19"/>
    </location>
</feature>